<dbReference type="EMBL" id="VYZE01001339">
    <property type="protein sequence ID" value="NWU70809.1"/>
    <property type="molecule type" value="Genomic_DNA"/>
</dbReference>
<evidence type="ECO:0000313" key="4">
    <source>
        <dbReference type="Proteomes" id="UP000522270"/>
    </source>
</evidence>
<name>A0A7K5YZM4_9AVES</name>
<dbReference type="Gene3D" id="1.25.10.10">
    <property type="entry name" value="Leucine-rich Repeat Variant"/>
    <property type="match status" value="1"/>
</dbReference>
<feature type="region of interest" description="Disordered" evidence="2">
    <location>
        <begin position="820"/>
        <end position="840"/>
    </location>
</feature>
<gene>
    <name evidence="3" type="primary">Ppp6r2</name>
    <name evidence="3" type="ORF">PTEBUR_R09945</name>
</gene>
<feature type="non-terminal residue" evidence="3">
    <location>
        <position position="1"/>
    </location>
</feature>
<organism evidence="3 4">
    <name type="scientific">Pterocles burchelli</name>
    <dbReference type="NCBI Taxonomy" id="2585816"/>
    <lineage>
        <taxon>Eukaryota</taxon>
        <taxon>Metazoa</taxon>
        <taxon>Chordata</taxon>
        <taxon>Craniata</taxon>
        <taxon>Vertebrata</taxon>
        <taxon>Euteleostomi</taxon>
        <taxon>Archelosauria</taxon>
        <taxon>Archosauria</taxon>
        <taxon>Dinosauria</taxon>
        <taxon>Saurischia</taxon>
        <taxon>Theropoda</taxon>
        <taxon>Coelurosauria</taxon>
        <taxon>Aves</taxon>
        <taxon>Neognathae</taxon>
        <taxon>Neoaves</taxon>
        <taxon>Columbimorphae</taxon>
        <taxon>Pterocliformes</taxon>
        <taxon>Pteroclidae</taxon>
        <taxon>Pterocles</taxon>
    </lineage>
</organism>
<evidence type="ECO:0000313" key="3">
    <source>
        <dbReference type="EMBL" id="NWU70809.1"/>
    </source>
</evidence>
<dbReference type="AlphaFoldDB" id="A0A7K5YZM4"/>
<feature type="region of interest" description="Disordered" evidence="2">
    <location>
        <begin position="658"/>
        <end position="738"/>
    </location>
</feature>
<dbReference type="SUPFAM" id="SSF48371">
    <property type="entry name" value="ARM repeat"/>
    <property type="match status" value="1"/>
</dbReference>
<feature type="non-terminal residue" evidence="3">
    <location>
        <position position="922"/>
    </location>
</feature>
<feature type="region of interest" description="Disordered" evidence="2">
    <location>
        <begin position="772"/>
        <end position="802"/>
    </location>
</feature>
<dbReference type="GO" id="GO:0005634">
    <property type="term" value="C:nucleus"/>
    <property type="evidence" value="ECO:0007669"/>
    <property type="project" value="TreeGrafter"/>
</dbReference>
<protein>
    <submittedName>
        <fullName evidence="3">PP6R2 phosphatase</fullName>
    </submittedName>
</protein>
<dbReference type="InterPro" id="IPR011989">
    <property type="entry name" value="ARM-like"/>
</dbReference>
<dbReference type="InterPro" id="IPR007587">
    <property type="entry name" value="SAPS"/>
</dbReference>
<dbReference type="GO" id="GO:0019888">
    <property type="term" value="F:protein phosphatase regulator activity"/>
    <property type="evidence" value="ECO:0007669"/>
    <property type="project" value="TreeGrafter"/>
</dbReference>
<dbReference type="PANTHER" id="PTHR12634">
    <property type="entry name" value="SIT4 YEAST -ASSOCIATING PROTEIN-RELATED"/>
    <property type="match status" value="1"/>
</dbReference>
<evidence type="ECO:0000256" key="2">
    <source>
        <dbReference type="SAM" id="MobiDB-lite"/>
    </source>
</evidence>
<evidence type="ECO:0000256" key="1">
    <source>
        <dbReference type="ARBA" id="ARBA00006180"/>
    </source>
</evidence>
<comment type="caution">
    <text evidence="3">The sequence shown here is derived from an EMBL/GenBank/DDBJ whole genome shotgun (WGS) entry which is preliminary data.</text>
</comment>
<proteinExistence type="inferred from homology"/>
<dbReference type="GO" id="GO:0005829">
    <property type="term" value="C:cytosol"/>
    <property type="evidence" value="ECO:0007669"/>
    <property type="project" value="TreeGrafter"/>
</dbReference>
<dbReference type="GO" id="GO:0019903">
    <property type="term" value="F:protein phosphatase binding"/>
    <property type="evidence" value="ECO:0007669"/>
    <property type="project" value="InterPro"/>
</dbReference>
<dbReference type="PANTHER" id="PTHR12634:SF15">
    <property type="entry name" value="SERINE_THREONINE-PROTEIN PHOSPHATASE 6 REGULATORY SUBUNIT 2"/>
    <property type="match status" value="1"/>
</dbReference>
<dbReference type="Proteomes" id="UP000522270">
    <property type="component" value="Unassembled WGS sequence"/>
</dbReference>
<feature type="compositionally biased region" description="Polar residues" evidence="2">
    <location>
        <begin position="658"/>
        <end position="670"/>
    </location>
</feature>
<comment type="similarity">
    <text evidence="1">Belongs to the SAPS family.</text>
</comment>
<sequence length="922" mass="102882">LCPINMFWKFDLNTTSHVDKLLDKEDVTLHELMDEDDILQECKAQNRKLLDFLCQQHCMEELVNLITHEPPVDMDEKVRFKYPNTACELLTSDVPQINDKLGGDETLLNILYDFLDHEPPLNPLLASFFSKTIGNLIARKTEQVVIAFLRKKDKFISLVLKHIDTSAMMDLLLRLISCVEPASLRQEVLNWLNEAKIIQRLVELIHSSQDEDRQSNASQTLCDIIRLSRDQSNQLQDIPEPDPLLTALESQECVEQLLKNMFDGEQTENCIVNGTQVLLTLLETRRSGVEGLMDSYTQGFERSYTVNSSILHGIEPRLKDFHQLLLNPPKKSAILTTIGVLEEPLGNARLHGSRLIAALLHTNTPSINQELCRLSTMDLLLDLFFKYTWNNFLHFQVELSIAAILSHSVQEGKTTTTDPESKEEVLNGNVASESAEAPETNTENIMVTHLFQKCCLVQRILDAWEANDKIQAEGGMRRGNMGHLTRIANAVVQNMEKGPMQTQISEFIKELPEDCRGRWESFVEETLTETNRRNTVDLVSTHHLHSSSEDEDIESAFPNELSLQQAFSEYQIQQMTANFVDQFGFNDEEFADQDDNINAPFDRIAEINFNIDADDDSPNASLFEACCNERIQQFDDNEEEEDIWEEKEITYATQVKSRTRFGASQTSEGSSKSDLENGDHDGSVDSEEEEEAEPQPPPSSANNKNVSEQKESDSSEGSGWTAVFEPVSSKPPAPCVAMDVGSSVWDSAAPESSTPEEKGWAKFTDFQPFCCSESGPRCSSPADTESSDAGGTPKQSQDKNFSTASPCVWNVCVTRKAPLVASDSSSSGGSDSDEEEEKANIVTETISTGSGQETIKLTMDAKNEKAVFTSDADCMVIDKLTITDMGTTKASRPLNNVAPHSEEHQNTAAVVTAVTETATKDR</sequence>
<feature type="region of interest" description="Disordered" evidence="2">
    <location>
        <begin position="413"/>
        <end position="438"/>
    </location>
</feature>
<reference evidence="3 4" key="1">
    <citation type="submission" date="2019-09" db="EMBL/GenBank/DDBJ databases">
        <title>Bird 10,000 Genomes (B10K) Project - Family phase.</title>
        <authorList>
            <person name="Zhang G."/>
        </authorList>
    </citation>
    <scope>NUCLEOTIDE SEQUENCE [LARGE SCALE GENOMIC DNA]</scope>
    <source>
        <strain evidence="3">B10K-DU-027-49</strain>
        <tissue evidence="3">Muscle</tissue>
    </source>
</reference>
<accession>A0A7K5YZM4</accession>
<keyword evidence="4" id="KW-1185">Reference proteome</keyword>
<feature type="compositionally biased region" description="Polar residues" evidence="2">
    <location>
        <begin position="781"/>
        <end position="802"/>
    </location>
</feature>
<dbReference type="Pfam" id="PF04499">
    <property type="entry name" value="SAPS"/>
    <property type="match status" value="1"/>
</dbReference>
<feature type="compositionally biased region" description="Basic and acidic residues" evidence="2">
    <location>
        <begin position="671"/>
        <end position="683"/>
    </location>
</feature>
<dbReference type="OrthoDB" id="295029at2759"/>
<dbReference type="InterPro" id="IPR016024">
    <property type="entry name" value="ARM-type_fold"/>
</dbReference>
<feature type="compositionally biased region" description="Acidic residues" evidence="2">
    <location>
        <begin position="684"/>
        <end position="693"/>
    </location>
</feature>